<dbReference type="Proteomes" id="UP001392437">
    <property type="component" value="Unassembled WGS sequence"/>
</dbReference>
<dbReference type="AlphaFoldDB" id="A0AAW0QMG4"/>
<gene>
    <name evidence="3" type="ORF">PG999_010848</name>
</gene>
<feature type="region of interest" description="Disordered" evidence="1">
    <location>
        <begin position="51"/>
        <end position="70"/>
    </location>
</feature>
<keyword evidence="4" id="KW-1185">Reference proteome</keyword>
<evidence type="ECO:0000256" key="1">
    <source>
        <dbReference type="SAM" id="MobiDB-lite"/>
    </source>
</evidence>
<reference evidence="3 4" key="1">
    <citation type="submission" date="2023-01" db="EMBL/GenBank/DDBJ databases">
        <title>Analysis of 21 Apiospora genomes using comparative genomics revels a genus with tremendous synthesis potential of carbohydrate active enzymes and secondary metabolites.</title>
        <authorList>
            <person name="Sorensen T."/>
        </authorList>
    </citation>
    <scope>NUCLEOTIDE SEQUENCE [LARGE SCALE GENOMIC DNA]</scope>
    <source>
        <strain evidence="3 4">CBS 117206</strain>
    </source>
</reference>
<evidence type="ECO:0000313" key="3">
    <source>
        <dbReference type="EMBL" id="KAK8100474.1"/>
    </source>
</evidence>
<sequence>MVSSAAAEFHPYSSLPLELRREIWLHFLEEERKTSHVYTFHFRYPKRNLVATTESRRQPPRPEDFHDHYQARPGDRAILQPFLWRKDTETGGLTPHLLPLKTATAAWRTAAATCAESREMVLDVLPDVLTFQVLPYSWACKELPEDRSDGSNFPSYDLRFNGAEDVVLFHAGWTDLEAIVRVAGMSEIGGGGPHPSFESIRHIGLSGQGLLRGFQSSHGEFERCYRNRECLCDDPSACPPDDACRLEPLPAFLALFPQLRTLYLAHARPTQISPGKLKSAMPSHCPPRAAAPPDAEVFGTGWYSTTGDYTGPVFRAVDFLRQSLVGYAADDGGRFMPSSRIPGDRMILEMRESWRRVFPYYKSLQHLDIRFMAQLEPKS</sequence>
<name>A0AAW0QMG4_9PEZI</name>
<organism evidence="3 4">
    <name type="scientific">Apiospora kogelbergensis</name>
    <dbReference type="NCBI Taxonomy" id="1337665"/>
    <lineage>
        <taxon>Eukaryota</taxon>
        <taxon>Fungi</taxon>
        <taxon>Dikarya</taxon>
        <taxon>Ascomycota</taxon>
        <taxon>Pezizomycotina</taxon>
        <taxon>Sordariomycetes</taxon>
        <taxon>Xylariomycetidae</taxon>
        <taxon>Amphisphaeriales</taxon>
        <taxon>Apiosporaceae</taxon>
        <taxon>Apiospora</taxon>
    </lineage>
</organism>
<feature type="compositionally biased region" description="Basic and acidic residues" evidence="1">
    <location>
        <begin position="54"/>
        <end position="70"/>
    </location>
</feature>
<proteinExistence type="predicted"/>
<feature type="domain" description="2EXR" evidence="2">
    <location>
        <begin position="9"/>
        <end position="127"/>
    </location>
</feature>
<evidence type="ECO:0000313" key="4">
    <source>
        <dbReference type="Proteomes" id="UP001392437"/>
    </source>
</evidence>
<accession>A0AAW0QMG4</accession>
<dbReference type="Pfam" id="PF20150">
    <property type="entry name" value="2EXR"/>
    <property type="match status" value="1"/>
</dbReference>
<protein>
    <recommendedName>
        <fullName evidence="2">2EXR domain-containing protein</fullName>
    </recommendedName>
</protein>
<dbReference type="InterPro" id="IPR045518">
    <property type="entry name" value="2EXR"/>
</dbReference>
<dbReference type="EMBL" id="JAQQWP010000009">
    <property type="protein sequence ID" value="KAK8100474.1"/>
    <property type="molecule type" value="Genomic_DNA"/>
</dbReference>
<evidence type="ECO:0000259" key="2">
    <source>
        <dbReference type="Pfam" id="PF20150"/>
    </source>
</evidence>
<comment type="caution">
    <text evidence="3">The sequence shown here is derived from an EMBL/GenBank/DDBJ whole genome shotgun (WGS) entry which is preliminary data.</text>
</comment>